<reference evidence="14 15" key="1">
    <citation type="submission" date="2018-10" db="EMBL/GenBank/DDBJ databases">
        <title>Fifty Aureobasidium pullulans genomes reveal a recombining polyextremotolerant generalist.</title>
        <authorList>
            <person name="Gostincar C."/>
            <person name="Turk M."/>
            <person name="Zajc J."/>
            <person name="Gunde-Cimerman N."/>
        </authorList>
    </citation>
    <scope>NUCLEOTIDE SEQUENCE [LARGE SCALE GENOMIC DNA]</scope>
    <source>
        <strain evidence="14 15">EXF-10507</strain>
    </source>
</reference>
<gene>
    <name evidence="14" type="ORF">D6D15_04979</name>
</gene>
<evidence type="ECO:0000313" key="14">
    <source>
        <dbReference type="EMBL" id="THW89890.1"/>
    </source>
</evidence>
<evidence type="ECO:0000256" key="1">
    <source>
        <dbReference type="ARBA" id="ARBA00001970"/>
    </source>
</evidence>
<feature type="region of interest" description="Disordered" evidence="12">
    <location>
        <begin position="112"/>
        <end position="143"/>
    </location>
</feature>
<dbReference type="PANTHER" id="PTHR23289">
    <property type="entry name" value="CYTOCHROME C OXIDASE ASSEMBLY PROTEIN COX15"/>
    <property type="match status" value="1"/>
</dbReference>
<evidence type="ECO:0000256" key="5">
    <source>
        <dbReference type="ARBA" id="ARBA00022989"/>
    </source>
</evidence>
<keyword evidence="9 13" id="KW-0472">Membrane</keyword>
<sequence>MVDQKTAANDGSQCLASRQMTIGCRMIHECMILPFYASSFLLTFLFRQPSKMRPPLAVFGALRRTLPALNAAETFVCRKSVHNQAQTGYKSGYKSIRQTPFLNAFRSRAAPARQQSTTAPSASPLSELSRSIGQQSSAPAKKTSFPEVTDKKVGYWLLGSAVSVFGIVIFGGLTRLTESGLSITEWRPVTGSLPPMNAEKWESEFALYRASPEFKLLNPRMTMEEFKQIYWMEWIHRLWGRFIGITFLLPTAYFIARRRVSAGMALKLTGICGLIGFQGVIGWWMVASGLKDDLFAPGSHPRVSQYRLTAHLGTAFICYLAMFWNALTIFRENRLLANPQESSKILKQMMVPELKFFRRSVGALLVLVFATAMSGGLVAGLDAGLIYNEFPYMGLGLTPPKKELFDTFYSHVPDHSDLWWRNILENPSLVQLDHRIMATTTFTAVMALWAYTRFNPRVRALMTPGASKGMRGVVHLVWLQVALGISTLLYMVPVPLASAHQAGALALLTGTMALGSRVWFPKRAAKLVAQRLAAGAPRPSAIGKRGPDAMLAARTGMPARA</sequence>
<dbReference type="GO" id="GO:0005743">
    <property type="term" value="C:mitochondrial inner membrane"/>
    <property type="evidence" value="ECO:0007669"/>
    <property type="project" value="TreeGrafter"/>
</dbReference>
<feature type="transmembrane region" description="Helical" evidence="13">
    <location>
        <begin position="268"/>
        <end position="286"/>
    </location>
</feature>
<dbReference type="EMBL" id="QZAR01000074">
    <property type="protein sequence ID" value="THW89890.1"/>
    <property type="molecule type" value="Genomic_DNA"/>
</dbReference>
<evidence type="ECO:0000256" key="11">
    <source>
        <dbReference type="ARBA" id="ARBA00048044"/>
    </source>
</evidence>
<feature type="transmembrane region" description="Helical" evidence="13">
    <location>
        <begin position="153"/>
        <end position="173"/>
    </location>
</feature>
<dbReference type="GO" id="GO:0016653">
    <property type="term" value="F:oxidoreductase activity, acting on NAD(P)H, heme protein as acceptor"/>
    <property type="evidence" value="ECO:0007669"/>
    <property type="project" value="TreeGrafter"/>
</dbReference>
<dbReference type="GO" id="GO:0120547">
    <property type="term" value="F:heme A synthase activity"/>
    <property type="evidence" value="ECO:0007669"/>
    <property type="project" value="UniProtKB-EC"/>
</dbReference>
<dbReference type="InterPro" id="IPR023754">
    <property type="entry name" value="HemeA_Synthase_type2"/>
</dbReference>
<evidence type="ECO:0000256" key="10">
    <source>
        <dbReference type="ARBA" id="ARBA00044501"/>
    </source>
</evidence>
<comment type="pathway">
    <text evidence="10">Porphyrin-containing compound metabolism; heme A biosynthesis; heme A from heme O: step 1/1.</text>
</comment>
<feature type="compositionally biased region" description="Polar residues" evidence="12">
    <location>
        <begin position="113"/>
        <end position="138"/>
    </location>
</feature>
<keyword evidence="4" id="KW-0479">Metal-binding</keyword>
<evidence type="ECO:0000313" key="15">
    <source>
        <dbReference type="Proteomes" id="UP000304928"/>
    </source>
</evidence>
<feature type="transmembrane region" description="Helical" evidence="13">
    <location>
        <begin position="364"/>
        <end position="387"/>
    </location>
</feature>
<feature type="transmembrane region" description="Helical" evidence="13">
    <location>
        <begin position="473"/>
        <end position="492"/>
    </location>
</feature>
<dbReference type="PANTHER" id="PTHR23289:SF2">
    <property type="entry name" value="CYTOCHROME C OXIDASE ASSEMBLY PROTEIN COX15 HOMOLOG"/>
    <property type="match status" value="1"/>
</dbReference>
<dbReference type="Proteomes" id="UP000304928">
    <property type="component" value="Unassembled WGS sequence"/>
</dbReference>
<evidence type="ECO:0000256" key="2">
    <source>
        <dbReference type="ARBA" id="ARBA00004141"/>
    </source>
</evidence>
<organism evidence="14 15">
    <name type="scientific">Aureobasidium pullulans</name>
    <name type="common">Black yeast</name>
    <name type="synonym">Pullularia pullulans</name>
    <dbReference type="NCBI Taxonomy" id="5580"/>
    <lineage>
        <taxon>Eukaryota</taxon>
        <taxon>Fungi</taxon>
        <taxon>Dikarya</taxon>
        <taxon>Ascomycota</taxon>
        <taxon>Pezizomycotina</taxon>
        <taxon>Dothideomycetes</taxon>
        <taxon>Dothideomycetidae</taxon>
        <taxon>Dothideales</taxon>
        <taxon>Saccotheciaceae</taxon>
        <taxon>Aureobasidium</taxon>
    </lineage>
</organism>
<name>A0A4S9BA25_AURPU</name>
<comment type="catalytic activity">
    <reaction evidence="11">
        <text>Fe(II)-heme o + 2 A + H2O = Fe(II)-heme a + 2 AH2</text>
        <dbReference type="Rhea" id="RHEA:63388"/>
        <dbReference type="ChEBI" id="CHEBI:13193"/>
        <dbReference type="ChEBI" id="CHEBI:15377"/>
        <dbReference type="ChEBI" id="CHEBI:17499"/>
        <dbReference type="ChEBI" id="CHEBI:60530"/>
        <dbReference type="ChEBI" id="CHEBI:61715"/>
        <dbReference type="EC" id="1.17.99.9"/>
    </reaction>
    <physiologicalReaction direction="left-to-right" evidence="11">
        <dbReference type="Rhea" id="RHEA:63389"/>
    </physiologicalReaction>
</comment>
<keyword evidence="5 13" id="KW-1133">Transmembrane helix</keyword>
<comment type="subcellular location">
    <subcellularLocation>
        <location evidence="2">Membrane</location>
        <topology evidence="2">Multi-pass membrane protein</topology>
    </subcellularLocation>
</comment>
<keyword evidence="8" id="KW-0350">Heme biosynthesis</keyword>
<dbReference type="HAMAP" id="MF_01665">
    <property type="entry name" value="HemeA_synth_type2"/>
    <property type="match status" value="1"/>
</dbReference>
<protein>
    <submittedName>
        <fullName evidence="14">Cytochrome c oxidase assembly protein-like protein cox15</fullName>
    </submittedName>
</protein>
<dbReference type="GO" id="GO:0046872">
    <property type="term" value="F:metal ion binding"/>
    <property type="evidence" value="ECO:0007669"/>
    <property type="project" value="UniProtKB-KW"/>
</dbReference>
<dbReference type="Pfam" id="PF02628">
    <property type="entry name" value="COX15-CtaA"/>
    <property type="match status" value="1"/>
</dbReference>
<feature type="transmembrane region" description="Helical" evidence="13">
    <location>
        <begin position="434"/>
        <end position="452"/>
    </location>
</feature>
<keyword evidence="7" id="KW-0408">Iron</keyword>
<dbReference type="AlphaFoldDB" id="A0A4S9BA25"/>
<feature type="transmembrane region" description="Helical" evidence="13">
    <location>
        <begin position="306"/>
        <end position="327"/>
    </location>
</feature>
<keyword evidence="6" id="KW-0560">Oxidoreductase</keyword>
<evidence type="ECO:0000256" key="6">
    <source>
        <dbReference type="ARBA" id="ARBA00023002"/>
    </source>
</evidence>
<proteinExistence type="inferred from homology"/>
<evidence type="ECO:0000256" key="4">
    <source>
        <dbReference type="ARBA" id="ARBA00022723"/>
    </source>
</evidence>
<evidence type="ECO:0000256" key="12">
    <source>
        <dbReference type="SAM" id="MobiDB-lite"/>
    </source>
</evidence>
<evidence type="ECO:0000256" key="3">
    <source>
        <dbReference type="ARBA" id="ARBA00022692"/>
    </source>
</evidence>
<dbReference type="InterPro" id="IPR003780">
    <property type="entry name" value="COX15/CtaA_fam"/>
</dbReference>
<evidence type="ECO:0000256" key="9">
    <source>
        <dbReference type="ARBA" id="ARBA00023136"/>
    </source>
</evidence>
<evidence type="ECO:0000256" key="8">
    <source>
        <dbReference type="ARBA" id="ARBA00023133"/>
    </source>
</evidence>
<feature type="transmembrane region" description="Helical" evidence="13">
    <location>
        <begin position="498"/>
        <end position="520"/>
    </location>
</feature>
<evidence type="ECO:0000256" key="7">
    <source>
        <dbReference type="ARBA" id="ARBA00023004"/>
    </source>
</evidence>
<feature type="transmembrane region" description="Helical" evidence="13">
    <location>
        <begin position="238"/>
        <end position="256"/>
    </location>
</feature>
<keyword evidence="3 13" id="KW-0812">Transmembrane</keyword>
<comment type="caution">
    <text evidence="14">The sequence shown here is derived from an EMBL/GenBank/DDBJ whole genome shotgun (WGS) entry which is preliminary data.</text>
</comment>
<evidence type="ECO:0000256" key="13">
    <source>
        <dbReference type="SAM" id="Phobius"/>
    </source>
</evidence>
<dbReference type="GO" id="GO:0006784">
    <property type="term" value="P:heme A biosynthetic process"/>
    <property type="evidence" value="ECO:0007669"/>
    <property type="project" value="InterPro"/>
</dbReference>
<accession>A0A4S9BA25</accession>
<comment type="cofactor">
    <cofactor evidence="1">
        <name>heme b</name>
        <dbReference type="ChEBI" id="CHEBI:60344"/>
    </cofactor>
</comment>